<dbReference type="SUPFAM" id="SSF52540">
    <property type="entry name" value="P-loop containing nucleoside triphosphate hydrolases"/>
    <property type="match status" value="1"/>
</dbReference>
<dbReference type="PROSITE" id="PS50893">
    <property type="entry name" value="ABC_TRANSPORTER_2"/>
    <property type="match status" value="1"/>
</dbReference>
<organism evidence="9 10">
    <name type="scientific">Polaromonas naphthalenivorans (strain CJ2)</name>
    <dbReference type="NCBI Taxonomy" id="365044"/>
    <lineage>
        <taxon>Bacteria</taxon>
        <taxon>Pseudomonadati</taxon>
        <taxon>Pseudomonadota</taxon>
        <taxon>Betaproteobacteria</taxon>
        <taxon>Burkholderiales</taxon>
        <taxon>Comamonadaceae</taxon>
        <taxon>Polaromonas</taxon>
    </lineage>
</organism>
<dbReference type="GO" id="GO:0016887">
    <property type="term" value="F:ATP hydrolysis activity"/>
    <property type="evidence" value="ECO:0007669"/>
    <property type="project" value="InterPro"/>
</dbReference>
<feature type="domain" description="ABC transporter" evidence="8">
    <location>
        <begin position="6"/>
        <end position="213"/>
    </location>
</feature>
<dbReference type="GO" id="GO:0005524">
    <property type="term" value="F:ATP binding"/>
    <property type="evidence" value="ECO:0007669"/>
    <property type="project" value="UniProtKB-KW"/>
</dbReference>
<evidence type="ECO:0000313" key="9">
    <source>
        <dbReference type="EMBL" id="ABM35909.1"/>
    </source>
</evidence>
<accession>A1VJT1</accession>
<dbReference type="Pfam" id="PF00005">
    <property type="entry name" value="ABC_tran"/>
    <property type="match status" value="1"/>
</dbReference>
<keyword evidence="1" id="KW-0813">Transport</keyword>
<dbReference type="NCBIfam" id="NF010061">
    <property type="entry name" value="PRK13538.1"/>
    <property type="match status" value="1"/>
</dbReference>
<dbReference type="SMART" id="SM00382">
    <property type="entry name" value="AAA"/>
    <property type="match status" value="1"/>
</dbReference>
<keyword evidence="7" id="KW-0472">Membrane</keyword>
<dbReference type="RefSeq" id="WP_011800009.1">
    <property type="nucleotide sequence ID" value="NC_008781.1"/>
</dbReference>
<protein>
    <submittedName>
        <fullName evidence="9">Heme exporter protein CcmA</fullName>
    </submittedName>
</protein>
<dbReference type="HOGENOM" id="CLU_000604_1_2_4"/>
<gene>
    <name evidence="9" type="ordered locus">Pnap_0589</name>
</gene>
<proteinExistence type="predicted"/>
<evidence type="ECO:0000256" key="2">
    <source>
        <dbReference type="ARBA" id="ARBA00022475"/>
    </source>
</evidence>
<sequence>MVATGLRTHALACERGGRGLFRAVDIDVSAGEALWVQGRNGSGKTSLLRLLCGLALPSAGTVHWLGRDVRGLREDFYRDLLYIGHAGGIKDDLTAAENLLLGARIAGQAVEEQQAQQALAQVGLGAVSRLPAARLSQGQRKRVALARLHLAHRPPLLVLDEPFNTLDQAAADALHAALNQHLAQGGVVVYTTHQPLALQAARLHVLELGPAQPC</sequence>
<dbReference type="NCBIfam" id="TIGR01189">
    <property type="entry name" value="ccmA"/>
    <property type="match status" value="1"/>
</dbReference>
<dbReference type="PANTHER" id="PTHR43499:SF1">
    <property type="entry name" value="ABC TRANSPORTER I FAMILY MEMBER 1"/>
    <property type="match status" value="1"/>
</dbReference>
<dbReference type="PANTHER" id="PTHR43499">
    <property type="entry name" value="ABC TRANSPORTER I FAMILY MEMBER 1"/>
    <property type="match status" value="1"/>
</dbReference>
<keyword evidence="10" id="KW-1185">Reference proteome</keyword>
<dbReference type="InterPro" id="IPR003439">
    <property type="entry name" value="ABC_transporter-like_ATP-bd"/>
</dbReference>
<evidence type="ECO:0000256" key="3">
    <source>
        <dbReference type="ARBA" id="ARBA00022741"/>
    </source>
</evidence>
<dbReference type="InterPro" id="IPR027417">
    <property type="entry name" value="P-loop_NTPase"/>
</dbReference>
<dbReference type="STRING" id="365044.Pnap_0589"/>
<keyword evidence="3" id="KW-0547">Nucleotide-binding</keyword>
<evidence type="ECO:0000259" key="8">
    <source>
        <dbReference type="PROSITE" id="PS50893"/>
    </source>
</evidence>
<evidence type="ECO:0000256" key="5">
    <source>
        <dbReference type="ARBA" id="ARBA00022840"/>
    </source>
</evidence>
<dbReference type="Gene3D" id="3.40.50.300">
    <property type="entry name" value="P-loop containing nucleotide triphosphate hydrolases"/>
    <property type="match status" value="1"/>
</dbReference>
<dbReference type="KEGG" id="pna:Pnap_0589"/>
<name>A1VJT1_POLNA</name>
<keyword evidence="4" id="KW-0201">Cytochrome c-type biogenesis</keyword>
<evidence type="ECO:0000313" key="10">
    <source>
        <dbReference type="Proteomes" id="UP000000644"/>
    </source>
</evidence>
<evidence type="ECO:0000256" key="7">
    <source>
        <dbReference type="ARBA" id="ARBA00023136"/>
    </source>
</evidence>
<dbReference type="AlphaFoldDB" id="A1VJT1"/>
<dbReference type="InterPro" id="IPR005895">
    <property type="entry name" value="ABC_transptr_haem_export_CcmA"/>
</dbReference>
<dbReference type="GO" id="GO:0017004">
    <property type="term" value="P:cytochrome complex assembly"/>
    <property type="evidence" value="ECO:0007669"/>
    <property type="project" value="UniProtKB-KW"/>
</dbReference>
<dbReference type="EMBL" id="CP000529">
    <property type="protein sequence ID" value="ABM35909.1"/>
    <property type="molecule type" value="Genomic_DNA"/>
</dbReference>
<dbReference type="Proteomes" id="UP000000644">
    <property type="component" value="Chromosome"/>
</dbReference>
<keyword evidence="2" id="KW-1003">Cell membrane</keyword>
<keyword evidence="6" id="KW-1278">Translocase</keyword>
<dbReference type="InterPro" id="IPR003593">
    <property type="entry name" value="AAA+_ATPase"/>
</dbReference>
<evidence type="ECO:0000256" key="1">
    <source>
        <dbReference type="ARBA" id="ARBA00022448"/>
    </source>
</evidence>
<evidence type="ECO:0000256" key="6">
    <source>
        <dbReference type="ARBA" id="ARBA00022967"/>
    </source>
</evidence>
<keyword evidence="5" id="KW-0067">ATP-binding</keyword>
<reference evidence="10" key="1">
    <citation type="journal article" date="2009" name="Environ. Microbiol.">
        <title>The genome of Polaromonas naphthalenivorans strain CJ2, isolated from coal tar-contaminated sediment, reveals physiological and metabolic versatility and evolution through extensive horizontal gene transfer.</title>
        <authorList>
            <person name="Yagi J.M."/>
            <person name="Sims D."/>
            <person name="Brettin T."/>
            <person name="Bruce D."/>
            <person name="Madsen E.L."/>
        </authorList>
    </citation>
    <scope>NUCLEOTIDE SEQUENCE [LARGE SCALE GENOMIC DNA]</scope>
    <source>
        <strain evidence="10">CJ2</strain>
    </source>
</reference>
<dbReference type="OrthoDB" id="9800654at2"/>
<dbReference type="eggNOG" id="COG4133">
    <property type="taxonomic scope" value="Bacteria"/>
</dbReference>
<evidence type="ECO:0000256" key="4">
    <source>
        <dbReference type="ARBA" id="ARBA00022748"/>
    </source>
</evidence>
<dbReference type="GO" id="GO:0022857">
    <property type="term" value="F:transmembrane transporter activity"/>
    <property type="evidence" value="ECO:0007669"/>
    <property type="project" value="InterPro"/>
</dbReference>